<evidence type="ECO:0000313" key="1">
    <source>
        <dbReference type="EMBL" id="GAN55515.1"/>
    </source>
</evidence>
<reference evidence="1 2" key="1">
    <citation type="submission" date="2012-10" db="EMBL/GenBank/DDBJ databases">
        <title>Genome sequencing of Tanticharoenia sakaeratensis NBRC 103193.</title>
        <authorList>
            <person name="Azuma Y."/>
            <person name="Hadano H."/>
            <person name="Hirakawa H."/>
            <person name="Matsushita K."/>
        </authorList>
    </citation>
    <scope>NUCLEOTIDE SEQUENCE [LARGE SCALE GENOMIC DNA]</scope>
    <source>
        <strain evidence="1 2">NBRC 103193</strain>
    </source>
</reference>
<dbReference type="AlphaFoldDB" id="A0A0D6MQ48"/>
<dbReference type="STRING" id="1231623.Tasa_048_140"/>
<comment type="caution">
    <text evidence="1">The sequence shown here is derived from an EMBL/GenBank/DDBJ whole genome shotgun (WGS) entry which is preliminary data.</text>
</comment>
<name>A0A0D6MQ48_9PROT</name>
<accession>A0A0D6MQ48</accession>
<sequence length="70" mass="7069">MVVAAEMAAGGDDMRWIRMPASAATPSTIATPMPMTAAINARGTVAKAEGAVSDMGARSLYASPALDADE</sequence>
<evidence type="ECO:0000313" key="2">
    <source>
        <dbReference type="Proteomes" id="UP000032679"/>
    </source>
</evidence>
<dbReference type="EMBL" id="BALE01000048">
    <property type="protein sequence ID" value="GAN55515.1"/>
    <property type="molecule type" value="Genomic_DNA"/>
</dbReference>
<protein>
    <submittedName>
        <fullName evidence="1">Uncharacterized protein</fullName>
    </submittedName>
</protein>
<proteinExistence type="predicted"/>
<dbReference type="Proteomes" id="UP000032679">
    <property type="component" value="Unassembled WGS sequence"/>
</dbReference>
<organism evidence="1 2">
    <name type="scientific">Tanticharoenia sakaeratensis NBRC 103193</name>
    <dbReference type="NCBI Taxonomy" id="1231623"/>
    <lineage>
        <taxon>Bacteria</taxon>
        <taxon>Pseudomonadati</taxon>
        <taxon>Pseudomonadota</taxon>
        <taxon>Alphaproteobacteria</taxon>
        <taxon>Acetobacterales</taxon>
        <taxon>Acetobacteraceae</taxon>
        <taxon>Tanticharoenia</taxon>
    </lineage>
</organism>
<gene>
    <name evidence="1" type="ORF">Tasa_048_140</name>
</gene>
<keyword evidence="2" id="KW-1185">Reference proteome</keyword>